<gene>
    <name evidence="1" type="ORF">APZ42_013249</name>
</gene>
<dbReference type="AlphaFoldDB" id="A0A162R482"/>
<keyword evidence="2" id="KW-1185">Reference proteome</keyword>
<protein>
    <submittedName>
        <fullName evidence="1">Uncharacterized protein</fullName>
    </submittedName>
</protein>
<reference evidence="1 2" key="1">
    <citation type="submission" date="2016-03" db="EMBL/GenBank/DDBJ databases">
        <title>EvidentialGene: Evidence-directed Construction of Genes on Genomes.</title>
        <authorList>
            <person name="Gilbert D.G."/>
            <person name="Choi J.-H."/>
            <person name="Mockaitis K."/>
            <person name="Colbourne J."/>
            <person name="Pfrender M."/>
        </authorList>
    </citation>
    <scope>NUCLEOTIDE SEQUENCE [LARGE SCALE GENOMIC DNA]</scope>
    <source>
        <strain evidence="1 2">Xinb3</strain>
        <tissue evidence="1">Complete organism</tissue>
    </source>
</reference>
<proteinExistence type="predicted"/>
<sequence>MIHRWKCSLGLLLQQCSYTKRCLTANCNIQQVRWNECLRTVVCNQASTSAIGFPSNKLLSQLIEFTSADDLTHISREKRKISNVLGNVINSSGGLRCSPCPANQLPWRSYHMHSDGSSACILKRSYFPTAAYRETRCCIHQEKS</sequence>
<evidence type="ECO:0000313" key="1">
    <source>
        <dbReference type="EMBL" id="KZS20216.1"/>
    </source>
</evidence>
<accession>A0A162R482</accession>
<comment type="caution">
    <text evidence="1">The sequence shown here is derived from an EMBL/GenBank/DDBJ whole genome shotgun (WGS) entry which is preliminary data.</text>
</comment>
<dbReference type="Proteomes" id="UP000076858">
    <property type="component" value="Unassembled WGS sequence"/>
</dbReference>
<dbReference type="EMBL" id="LRGB01000243">
    <property type="protein sequence ID" value="KZS20216.1"/>
    <property type="molecule type" value="Genomic_DNA"/>
</dbReference>
<evidence type="ECO:0000313" key="2">
    <source>
        <dbReference type="Proteomes" id="UP000076858"/>
    </source>
</evidence>
<organism evidence="1 2">
    <name type="scientific">Daphnia magna</name>
    <dbReference type="NCBI Taxonomy" id="35525"/>
    <lineage>
        <taxon>Eukaryota</taxon>
        <taxon>Metazoa</taxon>
        <taxon>Ecdysozoa</taxon>
        <taxon>Arthropoda</taxon>
        <taxon>Crustacea</taxon>
        <taxon>Branchiopoda</taxon>
        <taxon>Diplostraca</taxon>
        <taxon>Cladocera</taxon>
        <taxon>Anomopoda</taxon>
        <taxon>Daphniidae</taxon>
        <taxon>Daphnia</taxon>
    </lineage>
</organism>
<name>A0A162R482_9CRUS</name>